<feature type="region of interest" description="Disordered" evidence="2">
    <location>
        <begin position="1"/>
        <end position="22"/>
    </location>
</feature>
<evidence type="ECO:0000259" key="3">
    <source>
        <dbReference type="PROSITE" id="PS50048"/>
    </source>
</evidence>
<dbReference type="InParanoid" id="A0A1Z5T7F6"/>
<comment type="caution">
    <text evidence="4">The sequence shown here is derived from an EMBL/GenBank/DDBJ whole genome shotgun (WGS) entry which is preliminary data.</text>
</comment>
<dbReference type="Proteomes" id="UP000194280">
    <property type="component" value="Unassembled WGS sequence"/>
</dbReference>
<evidence type="ECO:0000256" key="1">
    <source>
        <dbReference type="ARBA" id="ARBA00023242"/>
    </source>
</evidence>
<evidence type="ECO:0000256" key="2">
    <source>
        <dbReference type="SAM" id="MobiDB-lite"/>
    </source>
</evidence>
<dbReference type="Pfam" id="PF00172">
    <property type="entry name" value="Zn_clus"/>
    <property type="match status" value="1"/>
</dbReference>
<dbReference type="EMBL" id="MUNK01000107">
    <property type="protein sequence ID" value="OTA31771.1"/>
    <property type="molecule type" value="Genomic_DNA"/>
</dbReference>
<dbReference type="Gene3D" id="4.10.240.10">
    <property type="entry name" value="Zn(2)-C6 fungal-type DNA-binding domain"/>
    <property type="match status" value="1"/>
</dbReference>
<dbReference type="SMART" id="SM00066">
    <property type="entry name" value="GAL4"/>
    <property type="match status" value="1"/>
</dbReference>
<dbReference type="InterPro" id="IPR001138">
    <property type="entry name" value="Zn2Cys6_DnaBD"/>
</dbReference>
<name>A0A1Z5T7F6_HORWE</name>
<reference evidence="4 5" key="1">
    <citation type="submission" date="2017-01" db="EMBL/GenBank/DDBJ databases">
        <title>The recent genome duplication of the halophilic yeast Hortaea werneckii: insights from long-read sequencing.</title>
        <authorList>
            <person name="Sinha S."/>
            <person name="Flibotte S."/>
            <person name="Neira M."/>
            <person name="Lenassi M."/>
            <person name="Gostincar C."/>
            <person name="Stajich J.E."/>
            <person name="Nislow C.E."/>
        </authorList>
    </citation>
    <scope>NUCLEOTIDE SEQUENCE [LARGE SCALE GENOMIC DNA]</scope>
    <source>
        <strain evidence="4 5">EXF-2000</strain>
    </source>
</reference>
<dbReference type="InterPro" id="IPR052783">
    <property type="entry name" value="Metabolic/Drug-Res_Regulator"/>
</dbReference>
<dbReference type="AlphaFoldDB" id="A0A1Z5T7F6"/>
<dbReference type="PROSITE" id="PS50048">
    <property type="entry name" value="ZN2_CY6_FUNGAL_2"/>
    <property type="match status" value="1"/>
</dbReference>
<dbReference type="STRING" id="1157616.A0A1Z5T7F6"/>
<dbReference type="PANTHER" id="PTHR47655:SF3">
    <property type="entry name" value="ZN(II)2CYS6 TRANSCRIPTION FACTOR (EUROFUNG)"/>
    <property type="match status" value="1"/>
</dbReference>
<dbReference type="GO" id="GO:0008270">
    <property type="term" value="F:zinc ion binding"/>
    <property type="evidence" value="ECO:0007669"/>
    <property type="project" value="InterPro"/>
</dbReference>
<dbReference type="OrthoDB" id="4151048at2759"/>
<keyword evidence="5" id="KW-1185">Reference proteome</keyword>
<dbReference type="VEuPathDB" id="FungiDB:BTJ68_07430"/>
<dbReference type="CDD" id="cd00067">
    <property type="entry name" value="GAL4"/>
    <property type="match status" value="1"/>
</dbReference>
<dbReference type="GO" id="GO:0000981">
    <property type="term" value="F:DNA-binding transcription factor activity, RNA polymerase II-specific"/>
    <property type="evidence" value="ECO:0007669"/>
    <property type="project" value="InterPro"/>
</dbReference>
<evidence type="ECO:0000313" key="4">
    <source>
        <dbReference type="EMBL" id="OTA31771.1"/>
    </source>
</evidence>
<dbReference type="PROSITE" id="PS00463">
    <property type="entry name" value="ZN2_CY6_FUNGAL_1"/>
    <property type="match status" value="1"/>
</dbReference>
<proteinExistence type="predicted"/>
<feature type="compositionally biased region" description="Polar residues" evidence="2">
    <location>
        <begin position="200"/>
        <end position="219"/>
    </location>
</feature>
<feature type="region of interest" description="Disordered" evidence="2">
    <location>
        <begin position="160"/>
        <end position="239"/>
    </location>
</feature>
<evidence type="ECO:0000313" key="5">
    <source>
        <dbReference type="Proteomes" id="UP000194280"/>
    </source>
</evidence>
<protein>
    <recommendedName>
        <fullName evidence="3">Zn(2)-C6 fungal-type domain-containing protein</fullName>
    </recommendedName>
</protein>
<gene>
    <name evidence="4" type="ORF">BTJ68_07430</name>
</gene>
<dbReference type="InterPro" id="IPR036864">
    <property type="entry name" value="Zn2-C6_fun-type_DNA-bd_sf"/>
</dbReference>
<organism evidence="4 5">
    <name type="scientific">Hortaea werneckii EXF-2000</name>
    <dbReference type="NCBI Taxonomy" id="1157616"/>
    <lineage>
        <taxon>Eukaryota</taxon>
        <taxon>Fungi</taxon>
        <taxon>Dikarya</taxon>
        <taxon>Ascomycota</taxon>
        <taxon>Pezizomycotina</taxon>
        <taxon>Dothideomycetes</taxon>
        <taxon>Dothideomycetidae</taxon>
        <taxon>Mycosphaerellales</taxon>
        <taxon>Teratosphaeriaceae</taxon>
        <taxon>Hortaea</taxon>
    </lineage>
</organism>
<dbReference type="FunFam" id="4.10.240.10:FF:000013">
    <property type="entry name" value="C6 transcription factor, putative"/>
    <property type="match status" value="1"/>
</dbReference>
<sequence>MSPLPLSPLKMPQNHRTSSSDSTDAIRKRVCKACDRCRLKKSKCDGSSPCSRCKADNAICVFGERKKSHDKIYPKGYVEMLEQQQSQLVSGLQEMYRRLLNAQAWAGPKLEETEGNPLTHDILKALNLLETKHDGSGDVEMFEEDCSKLQSKLVAEGAGYAHRRGSVSSDSEHSQQNGHSRSASHGNVPSRFEPFRESFNFGTTSSPSPRLQSPVQRSRPTFPPAQPSPLQQSSPLMANDPQFYQPEWAIPDMSNPEMIMRSKFAARAPLMHENMEAQMQAIFDNTMYDSSMTWDDSNGAAFSQQFSQQYGNPGLQDFGPLDYSQDVEFNNFVSVQT</sequence>
<feature type="domain" description="Zn(2)-C6 fungal-type" evidence="3">
    <location>
        <begin position="33"/>
        <end position="62"/>
    </location>
</feature>
<feature type="compositionally biased region" description="Polar residues" evidence="2">
    <location>
        <begin position="166"/>
        <end position="187"/>
    </location>
</feature>
<dbReference type="PANTHER" id="PTHR47655">
    <property type="entry name" value="QUINIC ACID UTILIZATION ACTIVATOR"/>
    <property type="match status" value="1"/>
</dbReference>
<dbReference type="SUPFAM" id="SSF57701">
    <property type="entry name" value="Zn2/Cys6 DNA-binding domain"/>
    <property type="match status" value="1"/>
</dbReference>
<accession>A0A1Z5T7F6</accession>
<keyword evidence="1" id="KW-0539">Nucleus</keyword>